<evidence type="ECO:0000313" key="3">
    <source>
        <dbReference type="Proteomes" id="UP001152795"/>
    </source>
</evidence>
<dbReference type="AlphaFoldDB" id="A0A6S7GJW2"/>
<evidence type="ECO:0000313" key="2">
    <source>
        <dbReference type="EMBL" id="CAB3991733.1"/>
    </source>
</evidence>
<reference evidence="2" key="1">
    <citation type="submission" date="2020-04" db="EMBL/GenBank/DDBJ databases">
        <authorList>
            <person name="Alioto T."/>
            <person name="Alioto T."/>
            <person name="Gomez Garrido J."/>
        </authorList>
    </citation>
    <scope>NUCLEOTIDE SEQUENCE</scope>
    <source>
        <strain evidence="2">A484AB</strain>
    </source>
</reference>
<proteinExistence type="predicted"/>
<dbReference type="Proteomes" id="UP001152795">
    <property type="component" value="Unassembled WGS sequence"/>
</dbReference>
<accession>A0A6S7GJW2</accession>
<keyword evidence="3" id="KW-1185">Reference proteome</keyword>
<evidence type="ECO:0000256" key="1">
    <source>
        <dbReference type="SAM" id="MobiDB-lite"/>
    </source>
</evidence>
<comment type="caution">
    <text evidence="2">The sequence shown here is derived from an EMBL/GenBank/DDBJ whole genome shotgun (WGS) entry which is preliminary data.</text>
</comment>
<name>A0A6S7GJW2_PARCT</name>
<protein>
    <submittedName>
        <fullName evidence="2">Uncharacterized protein</fullName>
    </submittedName>
</protein>
<feature type="compositionally biased region" description="Acidic residues" evidence="1">
    <location>
        <begin position="115"/>
        <end position="124"/>
    </location>
</feature>
<organism evidence="2 3">
    <name type="scientific">Paramuricea clavata</name>
    <name type="common">Red gorgonian</name>
    <name type="synonym">Violescent sea-whip</name>
    <dbReference type="NCBI Taxonomy" id="317549"/>
    <lineage>
        <taxon>Eukaryota</taxon>
        <taxon>Metazoa</taxon>
        <taxon>Cnidaria</taxon>
        <taxon>Anthozoa</taxon>
        <taxon>Octocorallia</taxon>
        <taxon>Malacalcyonacea</taxon>
        <taxon>Plexauridae</taxon>
        <taxon>Paramuricea</taxon>
    </lineage>
</organism>
<feature type="region of interest" description="Disordered" evidence="1">
    <location>
        <begin position="103"/>
        <end position="131"/>
    </location>
</feature>
<gene>
    <name evidence="2" type="ORF">PACLA_8A024151</name>
</gene>
<dbReference type="EMBL" id="CACRXK020001908">
    <property type="protein sequence ID" value="CAB3991733.1"/>
    <property type="molecule type" value="Genomic_DNA"/>
</dbReference>
<sequence length="203" mass="23287">MDKEIKNKAKNARRGAKGSLTRAMNVTNELIEASLSKSEVKQAFEELRRAHEGLVMKHEEFTMLLDDEEFEEAEKWMQVCTSEYVAFTMRYHDYIKKIDEDKNKQNVSDSVVGESSEENNEESNDSQGSNNLIEQSTVYNENNHPSTMQNPEMIQHSPSSAKLFTVKHEKAKLPAFTVMFGNISYLSQILNTLSKHNIPKEIH</sequence>